<accession>A0A937X868</accession>
<sequence length="538" mass="61634">MSELKTSCLELLDDPEHTKEDVIAIFDQLVTSRSLGDLEADPWYYVLRMLLFSRTMGHELFNEASEKSLELFRDGADVADYHKVALILGRDLLHKRRDIKFFERLLPTVREIRPADPEMRLLRLVLLGDFHTYYDKHPKHGIPYYQSILDEPLPMSPEKSAYYRWHARANLAKIHYLLGNLKKAEALTAQCLREFGKPTNMAWDYLALTDHVRPSLTLEEIESFVGDEASAQDRPLALAQRWYRRGLLCLRKGDKTRAEAYFRRAVDFGLEQGGPEYTYFGYFGLARTFDNEVYATEALACTNDPQEMAEALLLMDEKHLVIAAELAKEHGFLFLEVRACLKLIATGSKTRRLKYVARLEKLVSGSAELLEFARTSSDARDVLEQLLALPDEARSELKPVVDFLFPVDQRKVEVVEVDGDLADVRLLLGGVRIPIAWGRNGARMLLHCLVSHRDGLHKERIMDEVWPRNDMSMLYKTLGILKRYLDPLEQDAGAAFVLTENGSLRWNWDRTVESHEAHGPVITFLRETPAAAGTRTRK</sequence>
<protein>
    <submittedName>
        <fullName evidence="1">Uncharacterized protein</fullName>
    </submittedName>
</protein>
<reference evidence="1 2" key="1">
    <citation type="submission" date="2019-03" db="EMBL/GenBank/DDBJ databases">
        <title>Lake Tanganyika Metagenome-Assembled Genomes (MAGs).</title>
        <authorList>
            <person name="Tran P."/>
        </authorList>
    </citation>
    <scope>NUCLEOTIDE SEQUENCE [LARGE SCALE GENOMIC DNA]</scope>
    <source>
        <strain evidence="1">K_DeepCast_65m_m2_236</strain>
    </source>
</reference>
<comment type="caution">
    <text evidence="1">The sequence shown here is derived from an EMBL/GenBank/DDBJ whole genome shotgun (WGS) entry which is preliminary data.</text>
</comment>
<dbReference type="InterPro" id="IPR019734">
    <property type="entry name" value="TPR_rpt"/>
</dbReference>
<organism evidence="1 2">
    <name type="scientific">Candidatus Tanganyikabacteria bacterium</name>
    <dbReference type="NCBI Taxonomy" id="2961651"/>
    <lineage>
        <taxon>Bacteria</taxon>
        <taxon>Bacillati</taxon>
        <taxon>Candidatus Sericytochromatia</taxon>
        <taxon>Candidatus Tanganyikabacteria</taxon>
    </lineage>
</organism>
<dbReference type="SMART" id="SM00028">
    <property type="entry name" value="TPR"/>
    <property type="match status" value="2"/>
</dbReference>
<gene>
    <name evidence="1" type="ORF">FJZ00_12135</name>
</gene>
<dbReference type="InterPro" id="IPR011990">
    <property type="entry name" value="TPR-like_helical_dom_sf"/>
</dbReference>
<proteinExistence type="predicted"/>
<dbReference type="AlphaFoldDB" id="A0A937X868"/>
<dbReference type="SUPFAM" id="SSF48452">
    <property type="entry name" value="TPR-like"/>
    <property type="match status" value="1"/>
</dbReference>
<evidence type="ECO:0000313" key="2">
    <source>
        <dbReference type="Proteomes" id="UP000703893"/>
    </source>
</evidence>
<dbReference type="Proteomes" id="UP000703893">
    <property type="component" value="Unassembled WGS sequence"/>
</dbReference>
<dbReference type="Pfam" id="PF13181">
    <property type="entry name" value="TPR_8"/>
    <property type="match status" value="1"/>
</dbReference>
<dbReference type="Gene3D" id="1.25.40.10">
    <property type="entry name" value="Tetratricopeptide repeat domain"/>
    <property type="match status" value="1"/>
</dbReference>
<evidence type="ECO:0000313" key="1">
    <source>
        <dbReference type="EMBL" id="MBM3275895.1"/>
    </source>
</evidence>
<dbReference type="EMBL" id="VGJX01000769">
    <property type="protein sequence ID" value="MBM3275895.1"/>
    <property type="molecule type" value="Genomic_DNA"/>
</dbReference>
<name>A0A937X868_9BACT</name>